<reference evidence="1" key="1">
    <citation type="submission" date="2017-09" db="EMBL/GenBank/DDBJ databases">
        <authorList>
            <person name="Ehlers B."/>
            <person name="Leendertz F.H."/>
        </authorList>
    </citation>
    <scope>NUCLEOTIDE SEQUENCE</scope>
    <source>
        <strain evidence="1">MAVP-26</strain>
    </source>
</reference>
<accession>A0A249W0P0</accession>
<dbReference type="Gene3D" id="2.40.160.20">
    <property type="match status" value="1"/>
</dbReference>
<dbReference type="InterPro" id="IPR011250">
    <property type="entry name" value="OMP/PagP_B-barrel"/>
</dbReference>
<dbReference type="SUPFAM" id="SSF56925">
    <property type="entry name" value="OMPA-like"/>
    <property type="match status" value="1"/>
</dbReference>
<proteinExistence type="predicted"/>
<dbReference type="InterPro" id="IPR018759">
    <property type="entry name" value="BBP2_2"/>
</dbReference>
<evidence type="ECO:0000313" key="1">
    <source>
        <dbReference type="EMBL" id="ASZ50288.1"/>
    </source>
</evidence>
<dbReference type="EMBL" id="CP023247">
    <property type="protein sequence ID" value="ASZ50288.1"/>
    <property type="molecule type" value="Genomic_DNA"/>
</dbReference>
<dbReference type="Pfam" id="PF10082">
    <property type="entry name" value="BBP2_2"/>
    <property type="match status" value="1"/>
</dbReference>
<dbReference type="AlphaFoldDB" id="A0A249W0P0"/>
<name>A0A249W0P0_VIBPH</name>
<dbReference type="SUPFAM" id="SSF56935">
    <property type="entry name" value="Porins"/>
    <property type="match status" value="1"/>
</dbReference>
<protein>
    <submittedName>
        <fullName evidence="1">Capsular biosynthesis protein</fullName>
    </submittedName>
</protein>
<gene>
    <name evidence="1" type="ORF">YA91_06830</name>
</gene>
<sequence length="437" mass="50313">MIWITSIIGQFGWTSKSSSLPCSKALLAPMRTKAAMMKTTTPALALALCSTAALAEPMAYQTESGIEFIPLVKAFYEGDDNINKAEKSQDIESVNIWGLEPSLLARIERNQYRADIQYKLKAGFSSDDKNDYDDHTFQFTNFFEFNHRHRLVVDYRFQALHEIRGEDITEGQGNLLDSPIEFYRNDLKTNYVFGSAGAKGRFEFGLGYSDKTYQNYRNGLPGKPNAKTKYNDFRAPNAHVEFYLRATPKTYWLVGTKQVFTEYLNKNPRAASKDSDTGFYYTGAEWEISGKTQGIARLGYQVKDFDSEQRETFKGFSWDIGFEWLPQEQTLVTVKTTQAAVNPDQDGDYNLQTRYRLDIKHDWNSYLATRLGGIYQEDDYTGITRNDERYTLSAGVDYQIRRWIQLKADWQYQDKTSNRSGYSYDQNVWTVSAQFSL</sequence>
<organism evidence="1">
    <name type="scientific">Vibrio parahaemolyticus</name>
    <dbReference type="NCBI Taxonomy" id="670"/>
    <lineage>
        <taxon>Bacteria</taxon>
        <taxon>Pseudomonadati</taxon>
        <taxon>Pseudomonadota</taxon>
        <taxon>Gammaproteobacteria</taxon>
        <taxon>Vibrionales</taxon>
        <taxon>Vibrionaceae</taxon>
        <taxon>Vibrio</taxon>
    </lineage>
</organism>